<evidence type="ECO:0000256" key="2">
    <source>
        <dbReference type="ARBA" id="ARBA00022475"/>
    </source>
</evidence>
<keyword evidence="3 6" id="KW-0812">Transmembrane</keyword>
<dbReference type="InterPro" id="IPR051258">
    <property type="entry name" value="Diverse_Substrate_Transporter"/>
</dbReference>
<dbReference type="InterPro" id="IPR037185">
    <property type="entry name" value="EmrE-like"/>
</dbReference>
<dbReference type="KEGG" id="afy:BW247_00450"/>
<evidence type="ECO:0000256" key="4">
    <source>
        <dbReference type="ARBA" id="ARBA00022989"/>
    </source>
</evidence>
<evidence type="ECO:0000256" key="3">
    <source>
        <dbReference type="ARBA" id="ARBA00022692"/>
    </source>
</evidence>
<dbReference type="InterPro" id="IPR000620">
    <property type="entry name" value="EamA_dom"/>
</dbReference>
<dbReference type="PANTHER" id="PTHR42920:SF5">
    <property type="entry name" value="EAMA DOMAIN-CONTAINING PROTEIN"/>
    <property type="match status" value="1"/>
</dbReference>
<evidence type="ECO:0000313" key="9">
    <source>
        <dbReference type="Proteomes" id="UP000243807"/>
    </source>
</evidence>
<organism evidence="8 9">
    <name type="scientific">Acidihalobacter ferrooxydans</name>
    <dbReference type="NCBI Taxonomy" id="1765967"/>
    <lineage>
        <taxon>Bacteria</taxon>
        <taxon>Pseudomonadati</taxon>
        <taxon>Pseudomonadota</taxon>
        <taxon>Gammaproteobacteria</taxon>
        <taxon>Chromatiales</taxon>
        <taxon>Ectothiorhodospiraceae</taxon>
        <taxon>Acidihalobacter</taxon>
    </lineage>
</organism>
<proteinExistence type="predicted"/>
<keyword evidence="5 6" id="KW-0472">Membrane</keyword>
<keyword evidence="2" id="KW-1003">Cell membrane</keyword>
<feature type="transmembrane region" description="Helical" evidence="6">
    <location>
        <begin position="232"/>
        <end position="251"/>
    </location>
</feature>
<evidence type="ECO:0000256" key="1">
    <source>
        <dbReference type="ARBA" id="ARBA00004651"/>
    </source>
</evidence>
<feature type="transmembrane region" description="Helical" evidence="6">
    <location>
        <begin position="77"/>
        <end position="98"/>
    </location>
</feature>
<dbReference type="SUPFAM" id="SSF103481">
    <property type="entry name" value="Multidrug resistance efflux transporter EmrE"/>
    <property type="match status" value="1"/>
</dbReference>
<dbReference type="Pfam" id="PF00892">
    <property type="entry name" value="EamA"/>
    <property type="match status" value="1"/>
</dbReference>
<gene>
    <name evidence="8" type="ORF">BW247_00450</name>
</gene>
<reference evidence="8 9" key="1">
    <citation type="submission" date="2017-01" db="EMBL/GenBank/DDBJ databases">
        <title>Draft sequence of Acidihalobacter ferrooxidans strain DSM 14175 (strain V8).</title>
        <authorList>
            <person name="Khaleque H.N."/>
            <person name="Ramsay J.P."/>
            <person name="Murphy R.J.T."/>
            <person name="Kaksonen A.H."/>
            <person name="Boxall N.J."/>
            <person name="Watkin E.L.J."/>
        </authorList>
    </citation>
    <scope>NUCLEOTIDE SEQUENCE [LARGE SCALE GENOMIC DNA]</scope>
    <source>
        <strain evidence="8 9">V8</strain>
    </source>
</reference>
<comment type="subcellular location">
    <subcellularLocation>
        <location evidence="1">Cell membrane</location>
        <topology evidence="1">Multi-pass membrane protein</topology>
    </subcellularLocation>
</comment>
<feature type="domain" description="EamA" evidence="7">
    <location>
        <begin position="111"/>
        <end position="247"/>
    </location>
</feature>
<feature type="transmembrane region" description="Helical" evidence="6">
    <location>
        <begin position="40"/>
        <end position="70"/>
    </location>
</feature>
<feature type="transmembrane region" description="Helical" evidence="6">
    <location>
        <begin position="175"/>
        <end position="197"/>
    </location>
</feature>
<feature type="transmembrane region" description="Helical" evidence="6">
    <location>
        <begin position="209"/>
        <end position="226"/>
    </location>
</feature>
<dbReference type="Proteomes" id="UP000243807">
    <property type="component" value="Chromosome"/>
</dbReference>
<dbReference type="AlphaFoldDB" id="A0A1P8UD81"/>
<name>A0A1P8UD81_9GAMM</name>
<dbReference type="EMBL" id="CP019434">
    <property type="protein sequence ID" value="APZ41753.1"/>
    <property type="molecule type" value="Genomic_DNA"/>
</dbReference>
<evidence type="ECO:0000259" key="7">
    <source>
        <dbReference type="Pfam" id="PF00892"/>
    </source>
</evidence>
<keyword evidence="4 6" id="KW-1133">Transmembrane helix</keyword>
<accession>A0A1P8UD81</accession>
<protein>
    <recommendedName>
        <fullName evidence="7">EamA domain-containing protein</fullName>
    </recommendedName>
</protein>
<dbReference type="PANTHER" id="PTHR42920">
    <property type="entry name" value="OS03G0707200 PROTEIN-RELATED"/>
    <property type="match status" value="1"/>
</dbReference>
<keyword evidence="9" id="KW-1185">Reference proteome</keyword>
<feature type="transmembrane region" description="Helical" evidence="6">
    <location>
        <begin position="150"/>
        <end position="169"/>
    </location>
</feature>
<evidence type="ECO:0000256" key="5">
    <source>
        <dbReference type="ARBA" id="ARBA00023136"/>
    </source>
</evidence>
<dbReference type="GO" id="GO:0005886">
    <property type="term" value="C:plasma membrane"/>
    <property type="evidence" value="ECO:0007669"/>
    <property type="project" value="UniProtKB-SubCell"/>
</dbReference>
<feature type="transmembrane region" description="Helical" evidence="6">
    <location>
        <begin position="110"/>
        <end position="129"/>
    </location>
</feature>
<evidence type="ECO:0000313" key="8">
    <source>
        <dbReference type="EMBL" id="APZ41753.1"/>
    </source>
</evidence>
<sequence>MALVAWRVLLAALLFRLFFPRVRRGFTGAAWGLGSMLVAYYLAAVFAFQHAPVGEVSLCIGCAPLFVLLYQALGGRFPLLGELTAVTLTLTGLGVMLWPSMTDGSQTGVWVGLLSALVAAALTAGYATAHRALALRARSPSGAEVGRAAFLPLGLILLLGAGFAGGGAVMPRQTLAVLAVLGLGVVSTALPTLAVAVASSRLPAFLNTLIRLTTPVFATGFGWVFLHQQLTLWTLGGGALILCGLVVQGLGGGGRTI</sequence>
<evidence type="ECO:0000256" key="6">
    <source>
        <dbReference type="SAM" id="Phobius"/>
    </source>
</evidence>